<evidence type="ECO:0000256" key="1">
    <source>
        <dbReference type="SAM" id="Phobius"/>
    </source>
</evidence>
<feature type="non-terminal residue" evidence="2">
    <location>
        <position position="50"/>
    </location>
</feature>
<evidence type="ECO:0000313" key="3">
    <source>
        <dbReference type="Proteomes" id="UP000789508"/>
    </source>
</evidence>
<dbReference type="EMBL" id="CAJVPS010046321">
    <property type="protein sequence ID" value="CAG8760980.1"/>
    <property type="molecule type" value="Genomic_DNA"/>
</dbReference>
<reference evidence="2" key="1">
    <citation type="submission" date="2021-06" db="EMBL/GenBank/DDBJ databases">
        <authorList>
            <person name="Kallberg Y."/>
            <person name="Tangrot J."/>
            <person name="Rosling A."/>
        </authorList>
    </citation>
    <scope>NUCLEOTIDE SEQUENCE</scope>
    <source>
        <strain evidence="2">FL130A</strain>
    </source>
</reference>
<evidence type="ECO:0000313" key="2">
    <source>
        <dbReference type="EMBL" id="CAG8760980.1"/>
    </source>
</evidence>
<organism evidence="2 3">
    <name type="scientific">Ambispora leptoticha</name>
    <dbReference type="NCBI Taxonomy" id="144679"/>
    <lineage>
        <taxon>Eukaryota</taxon>
        <taxon>Fungi</taxon>
        <taxon>Fungi incertae sedis</taxon>
        <taxon>Mucoromycota</taxon>
        <taxon>Glomeromycotina</taxon>
        <taxon>Glomeromycetes</taxon>
        <taxon>Archaeosporales</taxon>
        <taxon>Ambisporaceae</taxon>
        <taxon>Ambispora</taxon>
    </lineage>
</organism>
<comment type="caution">
    <text evidence="2">The sequence shown here is derived from an EMBL/GenBank/DDBJ whole genome shotgun (WGS) entry which is preliminary data.</text>
</comment>
<proteinExistence type="predicted"/>
<dbReference type="AlphaFoldDB" id="A0A9N9J3Q7"/>
<keyword evidence="1" id="KW-0812">Transmembrane</keyword>
<name>A0A9N9J3Q7_9GLOM</name>
<keyword evidence="3" id="KW-1185">Reference proteome</keyword>
<feature type="non-terminal residue" evidence="2">
    <location>
        <position position="1"/>
    </location>
</feature>
<feature type="transmembrane region" description="Helical" evidence="1">
    <location>
        <begin position="19"/>
        <end position="43"/>
    </location>
</feature>
<keyword evidence="1" id="KW-0472">Membrane</keyword>
<keyword evidence="1" id="KW-1133">Transmembrane helix</keyword>
<gene>
    <name evidence="2" type="ORF">ALEPTO_LOCUS13673</name>
</gene>
<protein>
    <submittedName>
        <fullName evidence="2">1234_t:CDS:1</fullName>
    </submittedName>
</protein>
<sequence>DCKTISCGAKLEFLRLTQVALVAGALLSSMRSIASGLIAPILYSGDTSPF</sequence>
<dbReference type="Proteomes" id="UP000789508">
    <property type="component" value="Unassembled WGS sequence"/>
</dbReference>
<accession>A0A9N9J3Q7</accession>